<accession>A0A9C6SZF2</accession>
<dbReference type="GO" id="GO:0043123">
    <property type="term" value="P:positive regulation of canonical NF-kappaB signal transduction"/>
    <property type="evidence" value="ECO:0007669"/>
    <property type="project" value="TreeGrafter"/>
</dbReference>
<proteinExistence type="inferred from homology"/>
<dbReference type="GeneID" id="127565210"/>
<feature type="domain" description="Protein kinase" evidence="8">
    <location>
        <begin position="13"/>
        <end position="276"/>
    </location>
</feature>
<name>A0A9C6SZF2_DROAB</name>
<evidence type="ECO:0000256" key="5">
    <source>
        <dbReference type="ARBA" id="ARBA00022777"/>
    </source>
</evidence>
<evidence type="ECO:0000313" key="10">
    <source>
        <dbReference type="RefSeq" id="XP_051858693.1"/>
    </source>
</evidence>
<organism evidence="9 10">
    <name type="scientific">Drosophila albomicans</name>
    <name type="common">Fruit fly</name>
    <dbReference type="NCBI Taxonomy" id="7291"/>
    <lineage>
        <taxon>Eukaryota</taxon>
        <taxon>Metazoa</taxon>
        <taxon>Ecdysozoa</taxon>
        <taxon>Arthropoda</taxon>
        <taxon>Hexapoda</taxon>
        <taxon>Insecta</taxon>
        <taxon>Pterygota</taxon>
        <taxon>Neoptera</taxon>
        <taxon>Endopterygota</taxon>
        <taxon>Diptera</taxon>
        <taxon>Brachycera</taxon>
        <taxon>Muscomorpha</taxon>
        <taxon>Ephydroidea</taxon>
        <taxon>Drosophilidae</taxon>
        <taxon>Drosophila</taxon>
    </lineage>
</organism>
<dbReference type="Gene3D" id="3.30.200.20">
    <property type="entry name" value="Phosphorylase Kinase, domain 1"/>
    <property type="match status" value="1"/>
</dbReference>
<dbReference type="AlphaFoldDB" id="A0A9C6SZF2"/>
<dbReference type="PROSITE" id="PS50011">
    <property type="entry name" value="PROTEIN_KINASE_DOM"/>
    <property type="match status" value="1"/>
</dbReference>
<dbReference type="PROSITE" id="PS00107">
    <property type="entry name" value="PROTEIN_KINASE_ATP"/>
    <property type="match status" value="1"/>
</dbReference>
<dbReference type="PANTHER" id="PTHR46716">
    <property type="entry name" value="MITOGEN-ACTIVATED PROTEIN KINASE KINASE KINASE 7"/>
    <property type="match status" value="1"/>
</dbReference>
<dbReference type="OrthoDB" id="10261027at2759"/>
<evidence type="ECO:0000256" key="6">
    <source>
        <dbReference type="ARBA" id="ARBA00022840"/>
    </source>
</evidence>
<keyword evidence="6 7" id="KW-0067">ATP-binding</keyword>
<gene>
    <name evidence="10" type="primary">LOC127565210</name>
</gene>
<dbReference type="Pfam" id="PF07714">
    <property type="entry name" value="PK_Tyr_Ser-Thr"/>
    <property type="match status" value="1"/>
</dbReference>
<sequence length="297" mass="35023">MNAIQKDEWKNITIEEEPIGCGTFGEVYTALWKTEKGPKIIAVKRYRSYYSIKSKLTIYSLQLKHDHILKLYCLSIDDNRRLIELMEYADCGNLYSAVHDCTVNIVNNKYETFSLMWMLHCAKGLKFLHDQNIIHRDINTRKLLLFNKYQTLKISLSQTVRTESTVMTEIVGTFVYMAPKIMEGMQYTKKCDFFSYGIMLWEVMSRKKPFYDMREHHSFAICRKVLQGLRPNINDVIDIQNSDEIKILITKCWDADPQKRPSMEEVVAIMEKYSFYYENGNQILNIMKKIITICTFI</sequence>
<dbReference type="Gene3D" id="1.10.510.10">
    <property type="entry name" value="Transferase(Phosphotransferase) domain 1"/>
    <property type="match status" value="1"/>
</dbReference>
<evidence type="ECO:0000256" key="7">
    <source>
        <dbReference type="PROSITE-ProRule" id="PRU10141"/>
    </source>
</evidence>
<evidence type="ECO:0000256" key="2">
    <source>
        <dbReference type="ARBA" id="ARBA00022527"/>
    </source>
</evidence>
<feature type="binding site" evidence="7">
    <location>
        <position position="44"/>
    </location>
    <ligand>
        <name>ATP</name>
        <dbReference type="ChEBI" id="CHEBI:30616"/>
    </ligand>
</feature>
<keyword evidence="9" id="KW-1185">Reference proteome</keyword>
<dbReference type="GO" id="GO:0006955">
    <property type="term" value="P:immune response"/>
    <property type="evidence" value="ECO:0007669"/>
    <property type="project" value="TreeGrafter"/>
</dbReference>
<evidence type="ECO:0000256" key="4">
    <source>
        <dbReference type="ARBA" id="ARBA00022741"/>
    </source>
</evidence>
<evidence type="ECO:0000259" key="8">
    <source>
        <dbReference type="PROSITE" id="PS50011"/>
    </source>
</evidence>
<dbReference type="InterPro" id="IPR011009">
    <property type="entry name" value="Kinase-like_dom_sf"/>
</dbReference>
<reference evidence="10" key="1">
    <citation type="submission" date="2025-08" db="UniProtKB">
        <authorList>
            <consortium name="RefSeq"/>
        </authorList>
    </citation>
    <scope>IDENTIFICATION</scope>
    <source>
        <strain evidence="10">15112-1751.03</strain>
        <tissue evidence="10">Whole Adult</tissue>
    </source>
</reference>
<keyword evidence="5" id="KW-0418">Kinase</keyword>
<comment type="similarity">
    <text evidence="1">Belongs to the protein kinase superfamily. STE Ser/Thr protein kinase family. MAP kinase kinase kinase subfamily.</text>
</comment>
<dbReference type="Proteomes" id="UP000515160">
    <property type="component" value="Chromosome 2L"/>
</dbReference>
<dbReference type="GO" id="GO:0005524">
    <property type="term" value="F:ATP binding"/>
    <property type="evidence" value="ECO:0007669"/>
    <property type="project" value="UniProtKB-UniRule"/>
</dbReference>
<evidence type="ECO:0000313" key="9">
    <source>
        <dbReference type="Proteomes" id="UP000515160"/>
    </source>
</evidence>
<dbReference type="InterPro" id="IPR000719">
    <property type="entry name" value="Prot_kinase_dom"/>
</dbReference>
<protein>
    <submittedName>
        <fullName evidence="10">Mitogen-activated protein kinase kinase kinase 7-like</fullName>
    </submittedName>
</protein>
<keyword evidence="3" id="KW-0808">Transferase</keyword>
<dbReference type="InterPro" id="IPR017441">
    <property type="entry name" value="Protein_kinase_ATP_BS"/>
</dbReference>
<keyword evidence="2" id="KW-0723">Serine/threonine-protein kinase</keyword>
<dbReference type="InterPro" id="IPR001245">
    <property type="entry name" value="Ser-Thr/Tyr_kinase_cat_dom"/>
</dbReference>
<dbReference type="RefSeq" id="XP_051858693.1">
    <property type="nucleotide sequence ID" value="XM_052002733.1"/>
</dbReference>
<evidence type="ECO:0000256" key="1">
    <source>
        <dbReference type="ARBA" id="ARBA00006529"/>
    </source>
</evidence>
<keyword evidence="4 7" id="KW-0547">Nucleotide-binding</keyword>
<dbReference type="GO" id="GO:0004709">
    <property type="term" value="F:MAP kinase kinase kinase activity"/>
    <property type="evidence" value="ECO:0007669"/>
    <property type="project" value="TreeGrafter"/>
</dbReference>
<dbReference type="PANTHER" id="PTHR46716:SF1">
    <property type="entry name" value="MITOGEN-ACTIVATED PROTEIN KINASE KINASE KINASE 7"/>
    <property type="match status" value="1"/>
</dbReference>
<dbReference type="GO" id="GO:0007254">
    <property type="term" value="P:JNK cascade"/>
    <property type="evidence" value="ECO:0007669"/>
    <property type="project" value="TreeGrafter"/>
</dbReference>
<evidence type="ECO:0000256" key="3">
    <source>
        <dbReference type="ARBA" id="ARBA00022679"/>
    </source>
</evidence>
<dbReference type="SUPFAM" id="SSF56112">
    <property type="entry name" value="Protein kinase-like (PK-like)"/>
    <property type="match status" value="1"/>
</dbReference>